<comment type="similarity">
    <text evidence="3">Belongs to the dTDP-4-dehydrorhamnose 3,5-epimerase family.</text>
</comment>
<dbReference type="GO" id="GO:0000271">
    <property type="term" value="P:polysaccharide biosynthetic process"/>
    <property type="evidence" value="ECO:0007669"/>
    <property type="project" value="TreeGrafter"/>
</dbReference>
<comment type="function">
    <text evidence="3">Catalyzes the epimerization of the C3' and C5'positions of dTDP-6-deoxy-D-xylo-4-hexulose, forming dTDP-6-deoxy-L-lyxo-4-hexulose.</text>
</comment>
<accession>A0A174ZLM9</accession>
<comment type="subunit">
    <text evidence="3">Homodimer.</text>
</comment>
<dbReference type="GO" id="GO:0008830">
    <property type="term" value="F:dTDP-4-dehydrorhamnose 3,5-epimerase activity"/>
    <property type="evidence" value="ECO:0007669"/>
    <property type="project" value="UniProtKB-UniRule"/>
</dbReference>
<dbReference type="EMBL" id="CZBU01000005">
    <property type="protein sequence ID" value="CUQ78867.1"/>
    <property type="molecule type" value="Genomic_DNA"/>
</dbReference>
<dbReference type="GO" id="GO:0019305">
    <property type="term" value="P:dTDP-rhamnose biosynthetic process"/>
    <property type="evidence" value="ECO:0007669"/>
    <property type="project" value="UniProtKB-UniRule"/>
</dbReference>
<evidence type="ECO:0000313" key="6">
    <source>
        <dbReference type="EMBL" id="MSC56151.1"/>
    </source>
</evidence>
<evidence type="ECO:0000256" key="3">
    <source>
        <dbReference type="RuleBase" id="RU364069"/>
    </source>
</evidence>
<reference evidence="6 9" key="2">
    <citation type="journal article" date="2019" name="Nat. Med.">
        <title>A library of human gut bacterial isolates paired with longitudinal multiomics data enables mechanistic microbiome research.</title>
        <authorList>
            <person name="Poyet M."/>
            <person name="Groussin M."/>
            <person name="Gibbons S.M."/>
            <person name="Avila-Pacheco J."/>
            <person name="Jiang X."/>
            <person name="Kearney S.M."/>
            <person name="Perrotta A.R."/>
            <person name="Berdy B."/>
            <person name="Zhao S."/>
            <person name="Lieberman T.D."/>
            <person name="Swanson P.K."/>
            <person name="Smith M."/>
            <person name="Roesemann S."/>
            <person name="Alexander J.E."/>
            <person name="Rich S.A."/>
            <person name="Livny J."/>
            <person name="Vlamakis H."/>
            <person name="Clish C."/>
            <person name="Bullock K."/>
            <person name="Deik A."/>
            <person name="Scott J."/>
            <person name="Pierce K.A."/>
            <person name="Xavier R.J."/>
            <person name="Alm E.J."/>
        </authorList>
    </citation>
    <scope>NUCLEOTIDE SEQUENCE [LARGE SCALE GENOMIC DNA]</scope>
    <source>
        <strain evidence="6 9">BIOML-A1</strain>
    </source>
</reference>
<sequence length="203" mass="22737">MGQITIEKNVAGIEGLCVITPAVHGDNRGYFMETYSQRDMEEAGININFVQDNQSMSTKGVLRGLHFQKHFPQTKLVRAIKGAVFDVAVDLRTDSETYGKWYGILLTEENKKQFLIPKGFAHGFLVLTDTAEFCYKCDDFYHPNDEGGLAWNDPAIGIEWPELTGTYNGSASGEGYALSDGTKLNLSDKDQLWDTLENTFKFD</sequence>
<dbReference type="PANTHER" id="PTHR21047:SF2">
    <property type="entry name" value="THYMIDINE DIPHOSPHO-4-KETO-RHAMNOSE 3,5-EPIMERASE"/>
    <property type="match status" value="1"/>
</dbReference>
<feature type="active site" description="Proton acceptor" evidence="1">
    <location>
        <position position="66"/>
    </location>
</feature>
<name>A0A174ZLM9_9FIRM</name>
<dbReference type="Proteomes" id="UP000095621">
    <property type="component" value="Unassembled WGS sequence"/>
</dbReference>
<dbReference type="Proteomes" id="UP000095780">
    <property type="component" value="Unassembled WGS sequence"/>
</dbReference>
<dbReference type="InterPro" id="IPR014710">
    <property type="entry name" value="RmlC-like_jellyroll"/>
</dbReference>
<keyword evidence="3 5" id="KW-0413">Isomerase</keyword>
<protein>
    <recommendedName>
        <fullName evidence="3">dTDP-4-dehydrorhamnose 3,5-epimerase</fullName>
        <ecNumber evidence="3">5.1.3.13</ecNumber>
    </recommendedName>
    <alternativeName>
        <fullName evidence="3">Thymidine diphospho-4-keto-rhamnose 3,5-epimerase</fullName>
    </alternativeName>
</protein>
<dbReference type="Gene3D" id="2.60.120.10">
    <property type="entry name" value="Jelly Rolls"/>
    <property type="match status" value="1"/>
</dbReference>
<feature type="site" description="Participates in a stacking interaction with the thymidine ring of dTDP-4-oxo-6-deoxyglucose" evidence="2">
    <location>
        <position position="141"/>
    </location>
</feature>
<feature type="active site" description="Proton donor" evidence="1">
    <location>
        <position position="135"/>
    </location>
</feature>
<dbReference type="NCBIfam" id="TIGR01221">
    <property type="entry name" value="rmlC"/>
    <property type="match status" value="1"/>
</dbReference>
<dbReference type="AlphaFoldDB" id="A0A174ZLM9"/>
<proteinExistence type="inferred from homology"/>
<organism evidence="5 8">
    <name type="scientific">Lachnospira eligens</name>
    <dbReference type="NCBI Taxonomy" id="39485"/>
    <lineage>
        <taxon>Bacteria</taxon>
        <taxon>Bacillati</taxon>
        <taxon>Bacillota</taxon>
        <taxon>Clostridia</taxon>
        <taxon>Lachnospirales</taxon>
        <taxon>Lachnospiraceae</taxon>
        <taxon>Lachnospira</taxon>
    </lineage>
</organism>
<evidence type="ECO:0000313" key="9">
    <source>
        <dbReference type="Proteomes" id="UP000481964"/>
    </source>
</evidence>
<dbReference type="EMBL" id="WKRD01000001">
    <property type="protein sequence ID" value="MSC56151.1"/>
    <property type="molecule type" value="Genomic_DNA"/>
</dbReference>
<dbReference type="RefSeq" id="WP_012738359.1">
    <property type="nucleotide sequence ID" value="NZ_CABIXW010000004.1"/>
</dbReference>
<dbReference type="CDD" id="cd00438">
    <property type="entry name" value="cupin_RmlC"/>
    <property type="match status" value="1"/>
</dbReference>
<dbReference type="GeneID" id="41354880"/>
<reference evidence="7 8" key="1">
    <citation type="submission" date="2015-09" db="EMBL/GenBank/DDBJ databases">
        <authorList>
            <consortium name="Pathogen Informatics"/>
        </authorList>
    </citation>
    <scope>NUCLEOTIDE SEQUENCE [LARGE SCALE GENOMIC DNA]</scope>
    <source>
        <strain evidence="4 7">2789STDY5834875</strain>
        <strain evidence="5 8">2789STDY5834878</strain>
    </source>
</reference>
<dbReference type="InterPro" id="IPR000888">
    <property type="entry name" value="RmlC-like"/>
</dbReference>
<evidence type="ECO:0000313" key="7">
    <source>
        <dbReference type="Proteomes" id="UP000095621"/>
    </source>
</evidence>
<dbReference type="EC" id="5.1.3.13" evidence="3"/>
<evidence type="ECO:0000313" key="8">
    <source>
        <dbReference type="Proteomes" id="UP000095780"/>
    </source>
</evidence>
<dbReference type="PANTHER" id="PTHR21047">
    <property type="entry name" value="DTDP-6-DEOXY-D-GLUCOSE-3,5 EPIMERASE"/>
    <property type="match status" value="1"/>
</dbReference>
<evidence type="ECO:0000313" key="5">
    <source>
        <dbReference type="EMBL" id="CUQ84871.1"/>
    </source>
</evidence>
<gene>
    <name evidence="5" type="primary">rfbC</name>
    <name evidence="4" type="ORF">ERS852490_02519</name>
    <name evidence="5" type="ORF">ERS852492_01495</name>
    <name evidence="6" type="ORF">GKE48_01585</name>
</gene>
<dbReference type="InterPro" id="IPR011051">
    <property type="entry name" value="RmlC_Cupin_sf"/>
</dbReference>
<evidence type="ECO:0000256" key="1">
    <source>
        <dbReference type="PIRSR" id="PIRSR600888-1"/>
    </source>
</evidence>
<dbReference type="UniPathway" id="UPA00124"/>
<dbReference type="SUPFAM" id="SSF51182">
    <property type="entry name" value="RmlC-like cupins"/>
    <property type="match status" value="1"/>
</dbReference>
<dbReference type="OMA" id="AHVTYKC"/>
<dbReference type="GO" id="GO:0005829">
    <property type="term" value="C:cytosol"/>
    <property type="evidence" value="ECO:0007669"/>
    <property type="project" value="TreeGrafter"/>
</dbReference>
<evidence type="ECO:0000313" key="4">
    <source>
        <dbReference type="EMBL" id="CUQ78867.1"/>
    </source>
</evidence>
<dbReference type="Pfam" id="PF00908">
    <property type="entry name" value="dTDP_sugar_isom"/>
    <property type="match status" value="1"/>
</dbReference>
<dbReference type="EMBL" id="CZBV01000004">
    <property type="protein sequence ID" value="CUQ84871.1"/>
    <property type="molecule type" value="Genomic_DNA"/>
</dbReference>
<comment type="pathway">
    <text evidence="3">Carbohydrate biosynthesis; dTDP-L-rhamnose biosynthesis.</text>
</comment>
<evidence type="ECO:0000256" key="2">
    <source>
        <dbReference type="PIRSR" id="PIRSR600888-3"/>
    </source>
</evidence>
<dbReference type="Proteomes" id="UP000481964">
    <property type="component" value="Unassembled WGS sequence"/>
</dbReference>
<comment type="catalytic activity">
    <reaction evidence="3">
        <text>dTDP-4-dehydro-6-deoxy-alpha-D-glucose = dTDP-4-dehydro-beta-L-rhamnose</text>
        <dbReference type="Rhea" id="RHEA:16969"/>
        <dbReference type="ChEBI" id="CHEBI:57649"/>
        <dbReference type="ChEBI" id="CHEBI:62830"/>
        <dbReference type="EC" id="5.1.3.13"/>
    </reaction>
</comment>
<dbReference type="OrthoDB" id="9800680at2"/>